<evidence type="ECO:0000313" key="10">
    <source>
        <dbReference type="Proteomes" id="UP000009881"/>
    </source>
</evidence>
<evidence type="ECO:0000256" key="1">
    <source>
        <dbReference type="ARBA" id="ARBA00004193"/>
    </source>
</evidence>
<dbReference type="AlphaFoldDB" id="K9HQI7"/>
<sequence>MMMTRRGLLGALAVLSGLGGAARAAAGAVTVSVVYDLGGKMDKSFNQSGFQGVLAARRRLGATVHEYEVGVPADRPEVLRRAAAASGDVIVIGASAREAVADVAAAAQPGVRFTMIDAAIVAPNVASILFADHQAAFLAGVLAGHASGTGVAGFIGGAPVPPVLRFLSGFRQGLAHARVGARLVETMLAADAGAGVWDDPFRALLAARRQIDRGADVLFAVCGGSGVGVYQAAADARVLAVGVDSNQNHLFPGTMLTSAVKRVDKAVVHAVNAIGRGTWMPETRVLGLAEDAVGVAIDGHNGALVGDLLPVLEQTRRAIITGRIDIAAPLFPIR</sequence>
<evidence type="ECO:0000256" key="2">
    <source>
        <dbReference type="ARBA" id="ARBA00008610"/>
    </source>
</evidence>
<comment type="subcellular location">
    <subcellularLocation>
        <location evidence="1">Cell membrane</location>
        <topology evidence="1">Lipid-anchor</topology>
    </subcellularLocation>
</comment>
<keyword evidence="5" id="KW-0472">Membrane</keyword>
<dbReference type="Proteomes" id="UP000009881">
    <property type="component" value="Unassembled WGS sequence"/>
</dbReference>
<evidence type="ECO:0000256" key="6">
    <source>
        <dbReference type="ARBA" id="ARBA00023288"/>
    </source>
</evidence>
<dbReference type="InterPro" id="IPR003760">
    <property type="entry name" value="PnrA-like"/>
</dbReference>
<evidence type="ECO:0000256" key="4">
    <source>
        <dbReference type="ARBA" id="ARBA00022729"/>
    </source>
</evidence>
<evidence type="ECO:0000313" key="9">
    <source>
        <dbReference type="EMBL" id="EKV32548.1"/>
    </source>
</evidence>
<reference evidence="9 10" key="1">
    <citation type="journal article" date="2013" name="Genome Announc.">
        <title>Draft Genome Sequence of an Alphaproteobacterium, Caenispirillum salinarum AK4(T), Isolated from a Solar Saltern.</title>
        <authorList>
            <person name="Khatri I."/>
            <person name="Singh A."/>
            <person name="Korpole S."/>
            <person name="Pinnaka A.K."/>
            <person name="Subramanian S."/>
        </authorList>
    </citation>
    <scope>NUCLEOTIDE SEQUENCE [LARGE SCALE GENOMIC DNA]</scope>
    <source>
        <strain evidence="9 10">AK4</strain>
    </source>
</reference>
<dbReference type="SUPFAM" id="SSF53822">
    <property type="entry name" value="Periplasmic binding protein-like I"/>
    <property type="match status" value="1"/>
</dbReference>
<feature type="signal peptide" evidence="7">
    <location>
        <begin position="1"/>
        <end position="24"/>
    </location>
</feature>
<keyword evidence="3" id="KW-1003">Cell membrane</keyword>
<comment type="similarity">
    <text evidence="2">Belongs to the BMP lipoprotein family.</text>
</comment>
<evidence type="ECO:0000259" key="8">
    <source>
        <dbReference type="Pfam" id="PF02608"/>
    </source>
</evidence>
<keyword evidence="6" id="KW-0449">Lipoprotein</keyword>
<dbReference type="Gene3D" id="3.40.50.2300">
    <property type="match status" value="2"/>
</dbReference>
<feature type="chain" id="PRO_5003930400" evidence="7">
    <location>
        <begin position="25"/>
        <end position="334"/>
    </location>
</feature>
<evidence type="ECO:0000256" key="5">
    <source>
        <dbReference type="ARBA" id="ARBA00023136"/>
    </source>
</evidence>
<dbReference type="Pfam" id="PF02608">
    <property type="entry name" value="Bmp"/>
    <property type="match status" value="1"/>
</dbReference>
<dbReference type="PANTHER" id="PTHR34296:SF2">
    <property type="entry name" value="ABC TRANSPORTER GUANOSINE-BINDING PROTEIN NUPN"/>
    <property type="match status" value="1"/>
</dbReference>
<dbReference type="OrthoDB" id="9784230at2"/>
<dbReference type="eggNOG" id="COG1744">
    <property type="taxonomic scope" value="Bacteria"/>
</dbReference>
<dbReference type="InterPro" id="IPR028082">
    <property type="entry name" value="Peripla_BP_I"/>
</dbReference>
<dbReference type="GO" id="GO:0005886">
    <property type="term" value="C:plasma membrane"/>
    <property type="evidence" value="ECO:0007669"/>
    <property type="project" value="UniProtKB-SubCell"/>
</dbReference>
<proteinExistence type="inferred from homology"/>
<feature type="domain" description="ABC transporter substrate-binding protein PnrA-like" evidence="8">
    <location>
        <begin position="33"/>
        <end position="299"/>
    </location>
</feature>
<dbReference type="InterPro" id="IPR006311">
    <property type="entry name" value="TAT_signal"/>
</dbReference>
<evidence type="ECO:0000256" key="7">
    <source>
        <dbReference type="SAM" id="SignalP"/>
    </source>
</evidence>
<name>K9HQI7_9PROT</name>
<accession>K9HQI7</accession>
<dbReference type="InterPro" id="IPR050957">
    <property type="entry name" value="BMP_lipoprotein"/>
</dbReference>
<dbReference type="RefSeq" id="WP_009539036.1">
    <property type="nucleotide sequence ID" value="NZ_ANHY01000003.1"/>
</dbReference>
<gene>
    <name evidence="9" type="ORF">C882_2627</name>
</gene>
<evidence type="ECO:0000256" key="3">
    <source>
        <dbReference type="ARBA" id="ARBA00022475"/>
    </source>
</evidence>
<keyword evidence="10" id="KW-1185">Reference proteome</keyword>
<keyword evidence="4 7" id="KW-0732">Signal</keyword>
<comment type="caution">
    <text evidence="9">The sequence shown here is derived from an EMBL/GenBank/DDBJ whole genome shotgun (WGS) entry which is preliminary data.</text>
</comment>
<dbReference type="STRING" id="1238182.C882_2627"/>
<dbReference type="PROSITE" id="PS51318">
    <property type="entry name" value="TAT"/>
    <property type="match status" value="1"/>
</dbReference>
<dbReference type="CDD" id="cd06354">
    <property type="entry name" value="PBP1_PrnA-like"/>
    <property type="match status" value="1"/>
</dbReference>
<dbReference type="EMBL" id="ANHY01000003">
    <property type="protein sequence ID" value="EKV32548.1"/>
    <property type="molecule type" value="Genomic_DNA"/>
</dbReference>
<dbReference type="PANTHER" id="PTHR34296">
    <property type="entry name" value="TRANSCRIPTIONAL ACTIVATOR PROTEIN MED"/>
    <property type="match status" value="1"/>
</dbReference>
<organism evidence="9 10">
    <name type="scientific">Caenispirillum salinarum AK4</name>
    <dbReference type="NCBI Taxonomy" id="1238182"/>
    <lineage>
        <taxon>Bacteria</taxon>
        <taxon>Pseudomonadati</taxon>
        <taxon>Pseudomonadota</taxon>
        <taxon>Alphaproteobacteria</taxon>
        <taxon>Rhodospirillales</taxon>
        <taxon>Novispirillaceae</taxon>
        <taxon>Caenispirillum</taxon>
    </lineage>
</organism>
<protein>
    <submittedName>
        <fullName evidence="9">Putative ABC-type transporter protein</fullName>
    </submittedName>
</protein>